<proteinExistence type="predicted"/>
<sequence length="169" mass="19359">MIETTRLTLFPLTLDQVRLHIAGGTWLEDELGVRPGHREVTEPLLSIIKAFTIPFLQQPERQPIYDTIWVALDRELNQFVADMKFKGAPDDEQTVEIGYGTYPAFRQRGYMTEIVGGLTDWALSQPGINRVTAETALTNSASQAVLLTNQFSPFEQDDYVRWWERTRRG</sequence>
<evidence type="ECO:0000313" key="2">
    <source>
        <dbReference type="EMBL" id="MBO0948722.1"/>
    </source>
</evidence>
<dbReference type="Proteomes" id="UP000664628">
    <property type="component" value="Unassembled WGS sequence"/>
</dbReference>
<dbReference type="InterPro" id="IPR051908">
    <property type="entry name" value="Ribosomal_N-acetyltransferase"/>
</dbReference>
<gene>
    <name evidence="2" type="ORF">J2I46_09035</name>
</gene>
<dbReference type="InterPro" id="IPR016181">
    <property type="entry name" value="Acyl_CoA_acyltransferase"/>
</dbReference>
<reference evidence="2 3" key="1">
    <citation type="submission" date="2021-03" db="EMBL/GenBank/DDBJ databases">
        <title>Fibrella sp. HMF5405 genome sequencing and assembly.</title>
        <authorList>
            <person name="Kang H."/>
            <person name="Kim H."/>
            <person name="Bae S."/>
            <person name="Joh K."/>
        </authorList>
    </citation>
    <scope>NUCLEOTIDE SEQUENCE [LARGE SCALE GENOMIC DNA]</scope>
    <source>
        <strain evidence="2 3">HMF5405</strain>
    </source>
</reference>
<dbReference type="PANTHER" id="PTHR43441:SF6">
    <property type="entry name" value="N-ACETYLTRANSFERASE DOMAIN-CONTAINING PROTEIN"/>
    <property type="match status" value="1"/>
</dbReference>
<dbReference type="EMBL" id="JAFMYW010000002">
    <property type="protein sequence ID" value="MBO0948722.1"/>
    <property type="molecule type" value="Genomic_DNA"/>
</dbReference>
<dbReference type="InterPro" id="IPR000182">
    <property type="entry name" value="GNAT_dom"/>
</dbReference>
<accession>A0ABS3JIM7</accession>
<name>A0ABS3JIM7_9BACT</name>
<dbReference type="SUPFAM" id="SSF55729">
    <property type="entry name" value="Acyl-CoA N-acyltransferases (Nat)"/>
    <property type="match status" value="1"/>
</dbReference>
<dbReference type="Gene3D" id="3.40.630.30">
    <property type="match status" value="1"/>
</dbReference>
<protein>
    <submittedName>
        <fullName evidence="2">GNAT family N-acetyltransferase</fullName>
    </submittedName>
</protein>
<evidence type="ECO:0000313" key="3">
    <source>
        <dbReference type="Proteomes" id="UP000664628"/>
    </source>
</evidence>
<dbReference type="Pfam" id="PF13302">
    <property type="entry name" value="Acetyltransf_3"/>
    <property type="match status" value="1"/>
</dbReference>
<keyword evidence="3" id="KW-1185">Reference proteome</keyword>
<dbReference type="PANTHER" id="PTHR43441">
    <property type="entry name" value="RIBOSOMAL-PROTEIN-SERINE ACETYLTRANSFERASE"/>
    <property type="match status" value="1"/>
</dbReference>
<organism evidence="2 3">
    <name type="scientific">Fibrella forsythiae</name>
    <dbReference type="NCBI Taxonomy" id="2817061"/>
    <lineage>
        <taxon>Bacteria</taxon>
        <taxon>Pseudomonadati</taxon>
        <taxon>Bacteroidota</taxon>
        <taxon>Cytophagia</taxon>
        <taxon>Cytophagales</taxon>
        <taxon>Spirosomataceae</taxon>
        <taxon>Fibrella</taxon>
    </lineage>
</organism>
<feature type="domain" description="N-acetyltransferase" evidence="1">
    <location>
        <begin position="51"/>
        <end position="149"/>
    </location>
</feature>
<comment type="caution">
    <text evidence="2">The sequence shown here is derived from an EMBL/GenBank/DDBJ whole genome shotgun (WGS) entry which is preliminary data.</text>
</comment>
<evidence type="ECO:0000259" key="1">
    <source>
        <dbReference type="Pfam" id="PF13302"/>
    </source>
</evidence>